<dbReference type="CDD" id="cd08255">
    <property type="entry name" value="2-desacetyl-2-hydroxyethyl_bacteriochlorophyllide_like"/>
    <property type="match status" value="1"/>
</dbReference>
<dbReference type="InterPro" id="IPR020843">
    <property type="entry name" value="ER"/>
</dbReference>
<sequence length="713" mass="77396">MKRIIFSSGAARPVDVPPPAAEDGQLLVDVRASCISPGTEMAGLTASGKTLFDKIREHPEKVKAAFERMKTEGVLTVLRKAQAKQGAESASGYSAAGVVSDAGRGVTGFAPGDRVAIAGAGYANHAEMASVPVNLAVRIPDGVTLEDASTCALGGIALQGVRRAEVQLGDFVAVIGCGAIGLLTVQLLRASGCRVIGLDLDARRLEQARALGAEKVFNPEDGDAASRVTHHCNGQGADRVIVTAATSSSEPLLQAFRMSRRKGRVVLVGVAGMELDRKEMYRKELDFVLSTSYGPGRYDEQYERKGHDYPYAYVRWTEQRNMGAYLEQIASGAVRLHEIIGETFPVERAQEAFSALKGGERPLLVLLTYEPSEEEIPRGEASVSIPAVEWSPPASGKPLKTALIGAGSFVCGMHVPNLKELGARYEVTAICDQNALAARKAARMFGRDRISIETDPRRVLEGDADVVLIGTRHDSHAEIAARALRRGKAVFVEKPMAVTETQFEMLSNALDETQAPYMVGFNRRFAPAIAQIRPRLEGRVNPVMIRYVMNGGYIPYDHWVHTEEGGGRIVGEGCHIFDLFRFLINAPAASVSVDGVRPRTDSVRAEDNAVITVSYADGSVASLLYTGIGSKQAPKERMDVFFDEQMIEMVDYKSVRGFGVAADWEDKSAEKGHRTELMYFADQILSGTRFPIARAEMEESWRISRRAADMLTA</sequence>
<reference evidence="8" key="1">
    <citation type="submission" date="2015-02" db="EMBL/GenBank/DDBJ databases">
        <title>Description and complete genome sequence of the first cultured representative of the subdivision 5 of the Verrucomicrobia phylum.</title>
        <authorList>
            <person name="Spring S."/>
            <person name="Bunk B."/>
            <person name="Sproer C."/>
            <person name="Klenk H.-P."/>
        </authorList>
    </citation>
    <scope>NUCLEOTIDE SEQUENCE [LARGE SCALE GENOMIC DNA]</scope>
    <source>
        <strain evidence="8">L21-Fru-AB</strain>
    </source>
</reference>
<evidence type="ECO:0000256" key="1">
    <source>
        <dbReference type="ARBA" id="ARBA00001947"/>
    </source>
</evidence>
<accession>A0A0G3EGC8</accession>
<comment type="similarity">
    <text evidence="2">Belongs to the zinc-containing alcohol dehydrogenase family.</text>
</comment>
<dbReference type="SUPFAM" id="SSF55347">
    <property type="entry name" value="Glyceraldehyde-3-phosphate dehydrogenase-like, C-terminal domain"/>
    <property type="match status" value="1"/>
</dbReference>
<keyword evidence="3" id="KW-0479">Metal-binding</keyword>
<dbReference type="GO" id="GO:0004022">
    <property type="term" value="F:alcohol dehydrogenase (NAD+) activity"/>
    <property type="evidence" value="ECO:0007669"/>
    <property type="project" value="UniProtKB-EC"/>
</dbReference>
<dbReference type="InterPro" id="IPR000683">
    <property type="entry name" value="Gfo/Idh/MocA-like_OxRdtase_N"/>
</dbReference>
<dbReference type="SUPFAM" id="SSF51735">
    <property type="entry name" value="NAD(P)-binding Rossmann-fold domains"/>
    <property type="match status" value="2"/>
</dbReference>
<evidence type="ECO:0000256" key="2">
    <source>
        <dbReference type="ARBA" id="ARBA00008072"/>
    </source>
</evidence>
<dbReference type="GO" id="GO:0000166">
    <property type="term" value="F:nucleotide binding"/>
    <property type="evidence" value="ECO:0007669"/>
    <property type="project" value="InterPro"/>
</dbReference>
<dbReference type="STRING" id="1307763.L21SP4_02294"/>
<organism evidence="7 8">
    <name type="scientific">Kiritimatiella glycovorans</name>
    <dbReference type="NCBI Taxonomy" id="1307763"/>
    <lineage>
        <taxon>Bacteria</taxon>
        <taxon>Pseudomonadati</taxon>
        <taxon>Kiritimatiellota</taxon>
        <taxon>Kiritimatiellia</taxon>
        <taxon>Kiritimatiellales</taxon>
        <taxon>Kiritimatiellaceae</taxon>
        <taxon>Kiritimatiella</taxon>
    </lineage>
</organism>
<dbReference type="GO" id="GO:0046872">
    <property type="term" value="F:metal ion binding"/>
    <property type="evidence" value="ECO:0007669"/>
    <property type="project" value="UniProtKB-KW"/>
</dbReference>
<reference evidence="7 8" key="2">
    <citation type="journal article" date="2016" name="ISME J.">
        <title>Characterization of the first cultured representative of Verrucomicrobia subdivision 5 indicates the proposal of a novel phylum.</title>
        <authorList>
            <person name="Spring S."/>
            <person name="Bunk B."/>
            <person name="Sproer C."/>
            <person name="Schumann P."/>
            <person name="Rohde M."/>
            <person name="Tindall B.J."/>
            <person name="Klenk H.P."/>
        </authorList>
    </citation>
    <scope>NUCLEOTIDE SEQUENCE [LARGE SCALE GENOMIC DNA]</scope>
    <source>
        <strain evidence="7 8">L21-Fru-AB</strain>
    </source>
</reference>
<dbReference type="Pfam" id="PF00107">
    <property type="entry name" value="ADH_zinc_N"/>
    <property type="match status" value="1"/>
</dbReference>
<evidence type="ECO:0000259" key="6">
    <source>
        <dbReference type="SMART" id="SM00829"/>
    </source>
</evidence>
<dbReference type="InterPro" id="IPR011032">
    <property type="entry name" value="GroES-like_sf"/>
</dbReference>
<dbReference type="Pfam" id="PF01408">
    <property type="entry name" value="GFO_IDH_MocA"/>
    <property type="match status" value="1"/>
</dbReference>
<dbReference type="Gene3D" id="3.90.180.10">
    <property type="entry name" value="Medium-chain alcohol dehydrogenases, catalytic domain"/>
    <property type="match status" value="1"/>
</dbReference>
<dbReference type="InterPro" id="IPR013149">
    <property type="entry name" value="ADH-like_C"/>
</dbReference>
<evidence type="ECO:0000256" key="4">
    <source>
        <dbReference type="ARBA" id="ARBA00022833"/>
    </source>
</evidence>
<evidence type="ECO:0000313" key="8">
    <source>
        <dbReference type="Proteomes" id="UP000035268"/>
    </source>
</evidence>
<proteinExistence type="inferred from homology"/>
<name>A0A0G3EGC8_9BACT</name>
<dbReference type="InterPro" id="IPR055170">
    <property type="entry name" value="GFO_IDH_MocA-like_dom"/>
</dbReference>
<dbReference type="EMBL" id="CP010904">
    <property type="protein sequence ID" value="AKJ65521.1"/>
    <property type="molecule type" value="Genomic_DNA"/>
</dbReference>
<evidence type="ECO:0000256" key="5">
    <source>
        <dbReference type="ARBA" id="ARBA00023002"/>
    </source>
</evidence>
<feature type="domain" description="Enoyl reductase (ER)" evidence="6">
    <location>
        <begin position="9"/>
        <end position="366"/>
    </location>
</feature>
<dbReference type="Gene3D" id="3.40.50.720">
    <property type="entry name" value="NAD(P)-binding Rossmann-like Domain"/>
    <property type="match status" value="2"/>
</dbReference>
<gene>
    <name evidence="7" type="primary">adhT</name>
    <name evidence="7" type="ORF">L21SP4_02294</name>
</gene>
<dbReference type="SUPFAM" id="SSF50129">
    <property type="entry name" value="GroES-like"/>
    <property type="match status" value="1"/>
</dbReference>
<dbReference type="PATRIC" id="fig|1609981.3.peg.2389"/>
<keyword evidence="5 7" id="KW-0560">Oxidoreductase</keyword>
<dbReference type="RefSeq" id="WP_052882741.1">
    <property type="nucleotide sequence ID" value="NZ_CP010904.1"/>
</dbReference>
<dbReference type="Gene3D" id="3.30.360.10">
    <property type="entry name" value="Dihydrodipicolinate Reductase, domain 2"/>
    <property type="match status" value="1"/>
</dbReference>
<dbReference type="AlphaFoldDB" id="A0A0G3EGC8"/>
<evidence type="ECO:0000256" key="3">
    <source>
        <dbReference type="ARBA" id="ARBA00022723"/>
    </source>
</evidence>
<dbReference type="KEGG" id="vbl:L21SP4_02294"/>
<dbReference type="EC" id="1.1.1.1" evidence="7"/>
<protein>
    <submittedName>
        <fullName evidence="7">Alcohol dehydrogenase</fullName>
        <ecNumber evidence="7">1.1.1.1</ecNumber>
    </submittedName>
</protein>
<dbReference type="PANTHER" id="PTHR43350:SF19">
    <property type="entry name" value="D-GULOSIDE 3-DEHYDROGENASE"/>
    <property type="match status" value="1"/>
</dbReference>
<keyword evidence="8" id="KW-1185">Reference proteome</keyword>
<comment type="cofactor">
    <cofactor evidence="1">
        <name>Zn(2+)</name>
        <dbReference type="ChEBI" id="CHEBI:29105"/>
    </cofactor>
</comment>
<dbReference type="OrthoDB" id="9801953at2"/>
<keyword evidence="4" id="KW-0862">Zinc</keyword>
<dbReference type="Proteomes" id="UP000035268">
    <property type="component" value="Chromosome"/>
</dbReference>
<dbReference type="SMART" id="SM00829">
    <property type="entry name" value="PKS_ER"/>
    <property type="match status" value="1"/>
</dbReference>
<dbReference type="PANTHER" id="PTHR43350">
    <property type="entry name" value="NAD-DEPENDENT ALCOHOL DEHYDROGENASE"/>
    <property type="match status" value="1"/>
</dbReference>
<evidence type="ECO:0000313" key="7">
    <source>
        <dbReference type="EMBL" id="AKJ65521.1"/>
    </source>
</evidence>
<dbReference type="Pfam" id="PF22725">
    <property type="entry name" value="GFO_IDH_MocA_C3"/>
    <property type="match status" value="1"/>
</dbReference>
<dbReference type="InterPro" id="IPR036291">
    <property type="entry name" value="NAD(P)-bd_dom_sf"/>
</dbReference>